<dbReference type="EMBL" id="JBEPLW010000001">
    <property type="protein sequence ID" value="MET3574214.1"/>
    <property type="molecule type" value="Genomic_DNA"/>
</dbReference>
<reference evidence="1 2" key="1">
    <citation type="submission" date="2024-06" db="EMBL/GenBank/DDBJ databases">
        <title>Genomic Encyclopedia of Type Strains, Phase IV (KMG-IV): sequencing the most valuable type-strain genomes for metagenomic binning, comparative biology and taxonomic classification.</title>
        <authorList>
            <person name="Goeker M."/>
        </authorList>
    </citation>
    <scope>NUCLEOTIDE SEQUENCE [LARGE SCALE GENOMIC DNA]</scope>
    <source>
        <strain evidence="1 2">DSM 26128</strain>
    </source>
</reference>
<accession>A0ABV2G7E5</accession>
<name>A0ABV2G7E5_9BACL</name>
<organism evidence="1 2">
    <name type="scientific">Bhargavaea ullalensis</name>
    <dbReference type="NCBI Taxonomy" id="1265685"/>
    <lineage>
        <taxon>Bacteria</taxon>
        <taxon>Bacillati</taxon>
        <taxon>Bacillota</taxon>
        <taxon>Bacilli</taxon>
        <taxon>Bacillales</taxon>
        <taxon>Caryophanaceae</taxon>
        <taxon>Bhargavaea</taxon>
    </lineage>
</organism>
<gene>
    <name evidence="1" type="ORF">ABID49_000090</name>
</gene>
<evidence type="ECO:0000313" key="1">
    <source>
        <dbReference type="EMBL" id="MET3574214.1"/>
    </source>
</evidence>
<evidence type="ECO:0000313" key="2">
    <source>
        <dbReference type="Proteomes" id="UP001549099"/>
    </source>
</evidence>
<sequence length="36" mass="3826">MKKKVFLTLAMGAMAFGLFFGGTVGTLTELPFEIAS</sequence>
<proteinExistence type="predicted"/>
<keyword evidence="2" id="KW-1185">Reference proteome</keyword>
<comment type="caution">
    <text evidence="1">The sequence shown here is derived from an EMBL/GenBank/DDBJ whole genome shotgun (WGS) entry which is preliminary data.</text>
</comment>
<protein>
    <submittedName>
        <fullName evidence="1">Uncharacterized protein</fullName>
    </submittedName>
</protein>
<dbReference type="Proteomes" id="UP001549099">
    <property type="component" value="Unassembled WGS sequence"/>
</dbReference>